<dbReference type="Proteomes" id="UP000268350">
    <property type="component" value="Unassembled WGS sequence"/>
</dbReference>
<sequence length="277" mass="29259">ELLGGGSGERSNAQQQSFQEPGTASALPVRGGCLQKVIPQRPVPGLNNQSNNSRVQASPTGTQRPMHASKHTGSTASAAAMRNRSPYTTQKQQYPTTRPVPGPNQGEQEPTTVRAMPPKGTGIVFVPVSAASSSGGSALNYGQQQPNLAPAKPMEKAVIDLTDEDDAAAAMEAAEANARLRQTSNMPRKRISRRATMSEARTAGVNGNTVRLSPLQMALEHARQIVANNSGGQRSSLGSNVTMQIRSENTPPAATRLRYSHPAPLPSSPAQPFNPAW</sequence>
<evidence type="ECO:0000313" key="3">
    <source>
        <dbReference type="Proteomes" id="UP000268350"/>
    </source>
</evidence>
<protein>
    <submittedName>
        <fullName evidence="2">Uncharacterized protein</fullName>
    </submittedName>
</protein>
<feature type="region of interest" description="Disordered" evidence="1">
    <location>
        <begin position="1"/>
        <end position="118"/>
    </location>
</feature>
<reference evidence="3" key="1">
    <citation type="submission" date="2018-01" db="EMBL/GenBank/DDBJ databases">
        <authorList>
            <person name="Alioto T."/>
            <person name="Alioto T."/>
        </authorList>
    </citation>
    <scope>NUCLEOTIDE SEQUENCE [LARGE SCALE GENOMIC DNA]</scope>
</reference>
<feature type="non-terminal residue" evidence="2">
    <location>
        <position position="1"/>
    </location>
</feature>
<evidence type="ECO:0000313" key="2">
    <source>
        <dbReference type="EMBL" id="SPP90224.1"/>
    </source>
</evidence>
<evidence type="ECO:0000256" key="1">
    <source>
        <dbReference type="SAM" id="MobiDB-lite"/>
    </source>
</evidence>
<feature type="compositionally biased region" description="Polar residues" evidence="1">
    <location>
        <begin position="9"/>
        <end position="22"/>
    </location>
</feature>
<gene>
    <name evidence="2" type="ORF">DGUA_6G021340</name>
</gene>
<feature type="compositionally biased region" description="Polar residues" evidence="1">
    <location>
        <begin position="46"/>
        <end position="63"/>
    </location>
</feature>
<name>A0A3B0K825_DROGU</name>
<feature type="region of interest" description="Disordered" evidence="1">
    <location>
        <begin position="246"/>
        <end position="277"/>
    </location>
</feature>
<dbReference type="STRING" id="7266.A0A3B0K825"/>
<dbReference type="AlphaFoldDB" id="A0A3B0K825"/>
<dbReference type="OrthoDB" id="2434995at2759"/>
<dbReference type="EMBL" id="OUUW01003453">
    <property type="protein sequence ID" value="SPP90224.1"/>
    <property type="molecule type" value="Genomic_DNA"/>
</dbReference>
<keyword evidence="3" id="KW-1185">Reference proteome</keyword>
<organism evidence="2 3">
    <name type="scientific">Drosophila guanche</name>
    <name type="common">Fruit fly</name>
    <dbReference type="NCBI Taxonomy" id="7266"/>
    <lineage>
        <taxon>Eukaryota</taxon>
        <taxon>Metazoa</taxon>
        <taxon>Ecdysozoa</taxon>
        <taxon>Arthropoda</taxon>
        <taxon>Hexapoda</taxon>
        <taxon>Insecta</taxon>
        <taxon>Pterygota</taxon>
        <taxon>Neoptera</taxon>
        <taxon>Endopterygota</taxon>
        <taxon>Diptera</taxon>
        <taxon>Brachycera</taxon>
        <taxon>Muscomorpha</taxon>
        <taxon>Ephydroidea</taxon>
        <taxon>Drosophilidae</taxon>
        <taxon>Drosophila</taxon>
        <taxon>Sophophora</taxon>
    </lineage>
</organism>
<feature type="compositionally biased region" description="Low complexity" evidence="1">
    <location>
        <begin position="86"/>
        <end position="97"/>
    </location>
</feature>
<feature type="non-terminal residue" evidence="2">
    <location>
        <position position="277"/>
    </location>
</feature>
<proteinExistence type="predicted"/>
<accession>A0A3B0K825</accession>